<dbReference type="EMBL" id="WMKA01000039">
    <property type="protein sequence ID" value="MTG90139.1"/>
    <property type="molecule type" value="Genomic_DNA"/>
</dbReference>
<evidence type="ECO:0000313" key="4">
    <source>
        <dbReference type="EMBL" id="NDO90097.1"/>
    </source>
</evidence>
<name>A0A6N7ZLL6_9MICO</name>
<reference evidence="3 5" key="1">
    <citation type="submission" date="2019-11" db="EMBL/GenBank/DDBJ databases">
        <title>Cellulosimicrobium composti sp. nov. isolated from a compost.</title>
        <authorList>
            <person name="Yang Y."/>
        </authorList>
    </citation>
    <scope>NUCLEOTIDE SEQUENCE [LARGE SCALE GENOMIC DNA]</scope>
    <source>
        <strain evidence="3 5">BIT-GX5</strain>
    </source>
</reference>
<comment type="cofactor">
    <cofactor evidence="1">
        <name>pyridoxal 5'-phosphate</name>
        <dbReference type="ChEBI" id="CHEBI:597326"/>
    </cofactor>
</comment>
<dbReference type="GO" id="GO:0000271">
    <property type="term" value="P:polysaccharide biosynthetic process"/>
    <property type="evidence" value="ECO:0007669"/>
    <property type="project" value="TreeGrafter"/>
</dbReference>
<dbReference type="RefSeq" id="WP_155099723.1">
    <property type="nucleotide sequence ID" value="NZ_JAAFAN010000036.1"/>
</dbReference>
<sequence length="389" mass="41009">MSRHPQDATATRMLADRTGTDPADWFLVFKARYGMEVVFRALAGTRGPGDVVTQVFTCSTAVDPILVAGLRPVYAEVSPATVAIDPDRLAVGPDTRAVVLQNTFGIVDSAGARRLRDAARSVGALLVEDSAHCVTRLARDADGSPVADVSFHSFGVEKMLPTRFGGAVWVSPALDPALRSAVVTALDALPVVGARLDLAARSFRTQVRVLNRLPGAAAGTVRDALTAVGAYEPAIAPVENRGGLAHPPQRPSPWITDRMVDALRSSGDVEARRADTVAEYVRGLSGVVEVPAGIGERAPLVRFPFFAPDAATADRLVRELTAAGFYVGKWYRPALFPGPDDPAVYGYTPGDPALATTEDLVARVVNLPTTVGVATARRVVEAVRSALGA</sequence>
<comment type="caution">
    <text evidence="3">The sequence shown here is derived from an EMBL/GenBank/DDBJ whole genome shotgun (WGS) entry which is preliminary data.</text>
</comment>
<comment type="similarity">
    <text evidence="2">Belongs to the DegT/DnrJ/EryC1 family.</text>
</comment>
<dbReference type="Pfam" id="PF01041">
    <property type="entry name" value="DegT_DnrJ_EryC1"/>
    <property type="match status" value="1"/>
</dbReference>
<dbReference type="Gene3D" id="3.90.1150.10">
    <property type="entry name" value="Aspartate Aminotransferase, domain 1"/>
    <property type="match status" value="1"/>
</dbReference>
<evidence type="ECO:0000313" key="3">
    <source>
        <dbReference type="EMBL" id="MTG90139.1"/>
    </source>
</evidence>
<keyword evidence="3" id="KW-0808">Transferase</keyword>
<evidence type="ECO:0000256" key="2">
    <source>
        <dbReference type="RuleBase" id="RU004508"/>
    </source>
</evidence>
<dbReference type="GO" id="GO:0030170">
    <property type="term" value="F:pyridoxal phosphate binding"/>
    <property type="evidence" value="ECO:0007669"/>
    <property type="project" value="TreeGrafter"/>
</dbReference>
<dbReference type="EMBL" id="JAAFAN010000036">
    <property type="protein sequence ID" value="NDO90097.1"/>
    <property type="molecule type" value="Genomic_DNA"/>
</dbReference>
<evidence type="ECO:0000313" key="5">
    <source>
        <dbReference type="Proteomes" id="UP000440668"/>
    </source>
</evidence>
<dbReference type="PANTHER" id="PTHR30244">
    <property type="entry name" value="TRANSAMINASE"/>
    <property type="match status" value="1"/>
</dbReference>
<dbReference type="InterPro" id="IPR015421">
    <property type="entry name" value="PyrdxlP-dep_Trfase_major"/>
</dbReference>
<dbReference type="SUPFAM" id="SSF53383">
    <property type="entry name" value="PLP-dependent transferases"/>
    <property type="match status" value="1"/>
</dbReference>
<keyword evidence="3" id="KW-0032">Aminotransferase</keyword>
<dbReference type="InterPro" id="IPR015424">
    <property type="entry name" value="PyrdxlP-dep_Trfase"/>
</dbReference>
<dbReference type="Proteomes" id="UP000440668">
    <property type="component" value="Unassembled WGS sequence"/>
</dbReference>
<dbReference type="Proteomes" id="UP000471672">
    <property type="component" value="Unassembled WGS sequence"/>
</dbReference>
<dbReference type="InterPro" id="IPR015422">
    <property type="entry name" value="PyrdxlP-dep_Trfase_small"/>
</dbReference>
<keyword evidence="6" id="KW-1185">Reference proteome</keyword>
<gene>
    <name evidence="3" type="ORF">GJV82_14460</name>
    <name evidence="4" type="ORF">GYH36_11550</name>
</gene>
<dbReference type="PANTHER" id="PTHR30244:SF34">
    <property type="entry name" value="DTDP-4-AMINO-4,6-DIDEOXYGALACTOSE TRANSAMINASE"/>
    <property type="match status" value="1"/>
</dbReference>
<evidence type="ECO:0000256" key="1">
    <source>
        <dbReference type="ARBA" id="ARBA00001933"/>
    </source>
</evidence>
<dbReference type="InterPro" id="IPR000653">
    <property type="entry name" value="DegT/StrS_aminotransferase"/>
</dbReference>
<reference evidence="4" key="2">
    <citation type="submission" date="2020-01" db="EMBL/GenBank/DDBJ databases">
        <authorList>
            <person name="Aviles F."/>
            <person name="Meyer T.E."/>
            <person name="Kyndt J.A."/>
        </authorList>
    </citation>
    <scope>NUCLEOTIDE SEQUENCE</scope>
    <source>
        <strain evidence="4">SE3</strain>
    </source>
</reference>
<reference evidence="4 6" key="3">
    <citation type="journal article" date="2021" name="Arch. Microbiol.">
        <title>Cellulosimicrobium fucosivorans sp. nov., isolated from San Elijo Lagoon, contains a fucose metabolic pathway linked to carotenoid production.</title>
        <authorList>
            <person name="Aviles F.A."/>
            <person name="Kyndt J.A."/>
        </authorList>
    </citation>
    <scope>NUCLEOTIDE SEQUENCE [LARGE SCALE GENOMIC DNA]</scope>
    <source>
        <strain evidence="4 6">SE3</strain>
    </source>
</reference>
<accession>A0A6N7ZLL6</accession>
<dbReference type="Gene3D" id="3.40.640.10">
    <property type="entry name" value="Type I PLP-dependent aspartate aminotransferase-like (Major domain)"/>
    <property type="match status" value="1"/>
</dbReference>
<dbReference type="GO" id="GO:0008483">
    <property type="term" value="F:transaminase activity"/>
    <property type="evidence" value="ECO:0007669"/>
    <property type="project" value="UniProtKB-KW"/>
</dbReference>
<evidence type="ECO:0000313" key="6">
    <source>
        <dbReference type="Proteomes" id="UP000471672"/>
    </source>
</evidence>
<proteinExistence type="inferred from homology"/>
<keyword evidence="2" id="KW-0663">Pyridoxal phosphate</keyword>
<protein>
    <submittedName>
        <fullName evidence="3">DegT/DnrJ/EryC1/StrS aminotransferase family protein</fullName>
    </submittedName>
</protein>
<dbReference type="AlphaFoldDB" id="A0A6N7ZLL6"/>
<organism evidence="3 5">
    <name type="scientific">Cellulosimicrobium composti</name>
    <dbReference type="NCBI Taxonomy" id="2672572"/>
    <lineage>
        <taxon>Bacteria</taxon>
        <taxon>Bacillati</taxon>
        <taxon>Actinomycetota</taxon>
        <taxon>Actinomycetes</taxon>
        <taxon>Micrococcales</taxon>
        <taxon>Promicromonosporaceae</taxon>
        <taxon>Cellulosimicrobium</taxon>
    </lineage>
</organism>